<keyword evidence="2" id="KW-1185">Reference proteome</keyword>
<reference evidence="1 2" key="1">
    <citation type="submission" date="2015-04" db="EMBL/GenBank/DDBJ databases">
        <title>Lasius niger genome sequencing.</title>
        <authorList>
            <person name="Konorov E.A."/>
            <person name="Nikitin M.A."/>
            <person name="Kirill M.V."/>
            <person name="Chang P."/>
        </authorList>
    </citation>
    <scope>NUCLEOTIDE SEQUENCE [LARGE SCALE GENOMIC DNA]</scope>
    <source>
        <tissue evidence="1">Whole</tissue>
    </source>
</reference>
<name>A0A0J7JUA2_LASNI</name>
<accession>A0A0J7JUA2</accession>
<dbReference type="Pfam" id="PF14223">
    <property type="entry name" value="Retrotran_gag_2"/>
    <property type="match status" value="1"/>
</dbReference>
<dbReference type="OrthoDB" id="430476at2759"/>
<comment type="caution">
    <text evidence="1">The sequence shown here is derived from an EMBL/GenBank/DDBJ whole genome shotgun (WGS) entry which is preliminary data.</text>
</comment>
<organism evidence="1 2">
    <name type="scientific">Lasius niger</name>
    <name type="common">Black garden ant</name>
    <dbReference type="NCBI Taxonomy" id="67767"/>
    <lineage>
        <taxon>Eukaryota</taxon>
        <taxon>Metazoa</taxon>
        <taxon>Ecdysozoa</taxon>
        <taxon>Arthropoda</taxon>
        <taxon>Hexapoda</taxon>
        <taxon>Insecta</taxon>
        <taxon>Pterygota</taxon>
        <taxon>Neoptera</taxon>
        <taxon>Endopterygota</taxon>
        <taxon>Hymenoptera</taxon>
        <taxon>Apocrita</taxon>
        <taxon>Aculeata</taxon>
        <taxon>Formicoidea</taxon>
        <taxon>Formicidae</taxon>
        <taxon>Formicinae</taxon>
        <taxon>Lasius</taxon>
        <taxon>Lasius</taxon>
    </lineage>
</organism>
<dbReference type="Proteomes" id="UP000036403">
    <property type="component" value="Unassembled WGS sequence"/>
</dbReference>
<dbReference type="EMBL" id="LBMM01030858">
    <property type="protein sequence ID" value="KMQ81853.1"/>
    <property type="molecule type" value="Genomic_DNA"/>
</dbReference>
<dbReference type="PaxDb" id="67767-A0A0J7JUA2"/>
<protein>
    <submittedName>
        <fullName evidence="1">Zinc knuckle protein</fullName>
    </submittedName>
</protein>
<proteinExistence type="predicted"/>
<gene>
    <name evidence="1" type="ORF">RF55_24964</name>
</gene>
<dbReference type="AlphaFoldDB" id="A0A0J7JUA2"/>
<sequence>MGFSEVYPRTAHKNALDKFLKADSNALIVLTTNMSKETLQKVMRLTTSRQVWTELHKLFDGMAEDKVYDLCLQFFGFKKHPGDDVATHRSKLKNLWNDLKLEMSRDARNNPELFDLFLICKIHCQKNIFRERLNCAQYNWTRCNCTPCY</sequence>
<evidence type="ECO:0000313" key="1">
    <source>
        <dbReference type="EMBL" id="KMQ81853.1"/>
    </source>
</evidence>
<evidence type="ECO:0000313" key="2">
    <source>
        <dbReference type="Proteomes" id="UP000036403"/>
    </source>
</evidence>